<evidence type="ECO:0000259" key="13">
    <source>
        <dbReference type="SMART" id="SM00840"/>
    </source>
</evidence>
<dbReference type="HAMAP" id="MF_00041">
    <property type="entry name" value="Cys_tRNA_synth"/>
    <property type="match status" value="1"/>
</dbReference>
<comment type="subcellular location">
    <subcellularLocation>
        <location evidence="1 12">Cytoplasm</location>
    </subcellularLocation>
</comment>
<feature type="binding site" evidence="12">
    <location>
        <position position="288"/>
    </location>
    <ligand>
        <name>ATP</name>
        <dbReference type="ChEBI" id="CHEBI:30616"/>
    </ligand>
</feature>
<sequence>MSTPIKLYNTLSREKEVFKPINPNSIGLYVCGPTVYGDAHLGHAKSYVSFDLIYRYLKHKFPQVKYVQNITDVGHLTDDADEGDDKIAKQSRLEKVDPMAVVEKYMYNYFRDMDALNVLRPNISPRPSGHIPEQIEAIEELIKKGFAYEVNGSVYFDVTTYNKDHNYGKLSGRKVEEMMDGAANRSLNAQSEKRTPLDFALWKKADETHLMQWNSPWGMGYPGWHIECTVMSQKYLGDNFDIHGGGLENAFPHHECEIAQAEANKDKPFANYWLHNNMVTINGQKMGKSLGNGIFCHELFSGDNFQLTQPYSPMTIRFFILQSHYRSTLDFSNEALAAAEKGMRRLMKAVGLLNDLKPSNASTLNVKELEEKLYAAMDDDFNSPIAIAHLFDAAKWINLLKEGKEQLTAADLEQFKKVVHLFVFDILGLKQEVSAEVEGGNNALTNALMDLVLEFRASAKENKNYAMADQIRDRLKALNIQIKDGKEGAQWEYEN</sequence>
<keyword evidence="5 12" id="KW-0436">Ligase</keyword>
<dbReference type="RefSeq" id="WP_160630712.1">
    <property type="nucleotide sequence ID" value="NZ_WWNE01000002.1"/>
</dbReference>
<comment type="catalytic activity">
    <reaction evidence="12">
        <text>tRNA(Cys) + L-cysteine + ATP = L-cysteinyl-tRNA(Cys) + AMP + diphosphate</text>
        <dbReference type="Rhea" id="RHEA:17773"/>
        <dbReference type="Rhea" id="RHEA-COMP:9661"/>
        <dbReference type="Rhea" id="RHEA-COMP:9679"/>
        <dbReference type="ChEBI" id="CHEBI:30616"/>
        <dbReference type="ChEBI" id="CHEBI:33019"/>
        <dbReference type="ChEBI" id="CHEBI:35235"/>
        <dbReference type="ChEBI" id="CHEBI:78442"/>
        <dbReference type="ChEBI" id="CHEBI:78517"/>
        <dbReference type="ChEBI" id="CHEBI:456215"/>
        <dbReference type="EC" id="6.1.1.16"/>
    </reaction>
</comment>
<evidence type="ECO:0000256" key="5">
    <source>
        <dbReference type="ARBA" id="ARBA00022598"/>
    </source>
</evidence>
<dbReference type="PANTHER" id="PTHR10890:SF3">
    <property type="entry name" value="CYSTEINE--TRNA LIGASE, CYTOPLASMIC"/>
    <property type="match status" value="1"/>
</dbReference>
<dbReference type="EC" id="6.1.1.16" evidence="12"/>
<dbReference type="PANTHER" id="PTHR10890">
    <property type="entry name" value="CYSTEINYL-TRNA SYNTHETASE"/>
    <property type="match status" value="1"/>
</dbReference>
<feature type="domain" description="Cysteinyl-tRNA synthetase class Ia DALR" evidence="13">
    <location>
        <begin position="372"/>
        <end position="438"/>
    </location>
</feature>
<dbReference type="InterPro" id="IPR015273">
    <property type="entry name" value="Cys-tRNA-synt_Ia_DALR"/>
</dbReference>
<proteinExistence type="inferred from homology"/>
<evidence type="ECO:0000256" key="4">
    <source>
        <dbReference type="ARBA" id="ARBA00022490"/>
    </source>
</evidence>
<evidence type="ECO:0000256" key="8">
    <source>
        <dbReference type="ARBA" id="ARBA00022833"/>
    </source>
</evidence>
<feature type="short sequence motif" description="'HIGH' region" evidence="12">
    <location>
        <begin position="33"/>
        <end position="43"/>
    </location>
</feature>
<dbReference type="Pfam" id="PF09190">
    <property type="entry name" value="DALR_2"/>
    <property type="match status" value="1"/>
</dbReference>
<accession>A0A6N9NFC8</accession>
<dbReference type="SUPFAM" id="SSF47323">
    <property type="entry name" value="Anticodon-binding domain of a subclass of class I aminoacyl-tRNA synthetases"/>
    <property type="match status" value="1"/>
</dbReference>
<protein>
    <recommendedName>
        <fullName evidence="12">Cysteine--tRNA ligase</fullName>
        <ecNumber evidence="12">6.1.1.16</ecNumber>
    </recommendedName>
    <alternativeName>
        <fullName evidence="12">Cysteinyl-tRNA synthetase</fullName>
        <shortName evidence="12">CysRS</shortName>
    </alternativeName>
</protein>
<feature type="binding site" evidence="12">
    <location>
        <position position="257"/>
    </location>
    <ligand>
        <name>Zn(2+)</name>
        <dbReference type="ChEBI" id="CHEBI:29105"/>
    </ligand>
</feature>
<comment type="caution">
    <text evidence="14">The sequence shown here is derived from an EMBL/GenBank/DDBJ whole genome shotgun (WGS) entry which is preliminary data.</text>
</comment>
<evidence type="ECO:0000313" key="14">
    <source>
        <dbReference type="EMBL" id="NBG64484.1"/>
    </source>
</evidence>
<evidence type="ECO:0000313" key="15">
    <source>
        <dbReference type="Proteomes" id="UP000470771"/>
    </source>
</evidence>
<feature type="binding site" evidence="12">
    <location>
        <position position="228"/>
    </location>
    <ligand>
        <name>Zn(2+)</name>
        <dbReference type="ChEBI" id="CHEBI:29105"/>
    </ligand>
</feature>
<evidence type="ECO:0000256" key="11">
    <source>
        <dbReference type="ARBA" id="ARBA00023146"/>
    </source>
</evidence>
<evidence type="ECO:0000256" key="10">
    <source>
        <dbReference type="ARBA" id="ARBA00022917"/>
    </source>
</evidence>
<dbReference type="GO" id="GO:0004817">
    <property type="term" value="F:cysteine-tRNA ligase activity"/>
    <property type="evidence" value="ECO:0007669"/>
    <property type="project" value="UniProtKB-UniRule"/>
</dbReference>
<feature type="short sequence motif" description="'KMSKS' region" evidence="12">
    <location>
        <begin position="285"/>
        <end position="289"/>
    </location>
</feature>
<keyword evidence="8 12" id="KW-0862">Zinc</keyword>
<dbReference type="EMBL" id="WWNE01000002">
    <property type="protein sequence ID" value="NBG64484.1"/>
    <property type="molecule type" value="Genomic_DNA"/>
</dbReference>
<dbReference type="InterPro" id="IPR024909">
    <property type="entry name" value="Cys-tRNA/MSH_ligase"/>
</dbReference>
<dbReference type="GO" id="GO:0008270">
    <property type="term" value="F:zinc ion binding"/>
    <property type="evidence" value="ECO:0007669"/>
    <property type="project" value="UniProtKB-UniRule"/>
</dbReference>
<dbReference type="GO" id="GO:0005524">
    <property type="term" value="F:ATP binding"/>
    <property type="evidence" value="ECO:0007669"/>
    <property type="project" value="UniProtKB-UniRule"/>
</dbReference>
<evidence type="ECO:0000256" key="1">
    <source>
        <dbReference type="ARBA" id="ARBA00004496"/>
    </source>
</evidence>
<keyword evidence="6 12" id="KW-0479">Metal-binding</keyword>
<evidence type="ECO:0000256" key="9">
    <source>
        <dbReference type="ARBA" id="ARBA00022840"/>
    </source>
</evidence>
<dbReference type="InterPro" id="IPR015803">
    <property type="entry name" value="Cys-tRNA-ligase"/>
</dbReference>
<organism evidence="14 15">
    <name type="scientific">Acidiluteibacter ferrifornacis</name>
    <dbReference type="NCBI Taxonomy" id="2692424"/>
    <lineage>
        <taxon>Bacteria</taxon>
        <taxon>Pseudomonadati</taxon>
        <taxon>Bacteroidota</taxon>
        <taxon>Flavobacteriia</taxon>
        <taxon>Flavobacteriales</taxon>
        <taxon>Cryomorphaceae</taxon>
        <taxon>Acidiluteibacter</taxon>
    </lineage>
</organism>
<keyword evidence="7 12" id="KW-0547">Nucleotide-binding</keyword>
<dbReference type="Gene3D" id="3.40.50.620">
    <property type="entry name" value="HUPs"/>
    <property type="match status" value="1"/>
</dbReference>
<comment type="similarity">
    <text evidence="2 12">Belongs to the class-I aminoacyl-tRNA synthetase family.</text>
</comment>
<comment type="subunit">
    <text evidence="3 12">Monomer.</text>
</comment>
<evidence type="ECO:0000256" key="3">
    <source>
        <dbReference type="ARBA" id="ARBA00011245"/>
    </source>
</evidence>
<dbReference type="CDD" id="cd00672">
    <property type="entry name" value="CysRS_core"/>
    <property type="match status" value="1"/>
</dbReference>
<keyword evidence="15" id="KW-1185">Reference proteome</keyword>
<comment type="cofactor">
    <cofactor evidence="12">
        <name>Zn(2+)</name>
        <dbReference type="ChEBI" id="CHEBI:29105"/>
    </cofactor>
    <text evidence="12">Binds 1 zinc ion per subunit.</text>
</comment>
<dbReference type="Gene3D" id="1.20.120.1910">
    <property type="entry name" value="Cysteine-tRNA ligase, C-terminal anti-codon recognition domain"/>
    <property type="match status" value="1"/>
</dbReference>
<feature type="binding site" evidence="12">
    <location>
        <position position="31"/>
    </location>
    <ligand>
        <name>Zn(2+)</name>
        <dbReference type="ChEBI" id="CHEBI:29105"/>
    </ligand>
</feature>
<keyword evidence="4 12" id="KW-0963">Cytoplasm</keyword>
<dbReference type="GO" id="GO:0006423">
    <property type="term" value="P:cysteinyl-tRNA aminoacylation"/>
    <property type="evidence" value="ECO:0007669"/>
    <property type="project" value="UniProtKB-UniRule"/>
</dbReference>
<name>A0A6N9NFC8_9FLAO</name>
<dbReference type="Proteomes" id="UP000470771">
    <property type="component" value="Unassembled WGS sequence"/>
</dbReference>
<reference evidence="14 15" key="1">
    <citation type="submission" date="2019-12" db="EMBL/GenBank/DDBJ databases">
        <authorList>
            <person name="Zhao J."/>
        </authorList>
    </citation>
    <scope>NUCLEOTIDE SEQUENCE [LARGE SCALE GENOMIC DNA]</scope>
    <source>
        <strain evidence="14 15">S-15</strain>
    </source>
</reference>
<keyword evidence="11 12" id="KW-0030">Aminoacyl-tRNA synthetase</keyword>
<dbReference type="InterPro" id="IPR032678">
    <property type="entry name" value="tRNA-synt_1_cat_dom"/>
</dbReference>
<dbReference type="NCBIfam" id="TIGR00435">
    <property type="entry name" value="cysS"/>
    <property type="match status" value="1"/>
</dbReference>
<dbReference type="AlphaFoldDB" id="A0A6N9NFC8"/>
<evidence type="ECO:0000256" key="7">
    <source>
        <dbReference type="ARBA" id="ARBA00022741"/>
    </source>
</evidence>
<gene>
    <name evidence="12" type="primary">cysS</name>
    <name evidence="14" type="ORF">GQN54_00045</name>
</gene>
<keyword evidence="9 12" id="KW-0067">ATP-binding</keyword>
<dbReference type="PRINTS" id="PR00983">
    <property type="entry name" value="TRNASYNTHCYS"/>
</dbReference>
<evidence type="ECO:0000256" key="6">
    <source>
        <dbReference type="ARBA" id="ARBA00022723"/>
    </source>
</evidence>
<dbReference type="SMART" id="SM00840">
    <property type="entry name" value="DALR_2"/>
    <property type="match status" value="1"/>
</dbReference>
<dbReference type="SUPFAM" id="SSF52374">
    <property type="entry name" value="Nucleotidylyl transferase"/>
    <property type="match status" value="1"/>
</dbReference>
<evidence type="ECO:0000256" key="12">
    <source>
        <dbReference type="HAMAP-Rule" id="MF_00041"/>
    </source>
</evidence>
<feature type="binding site" evidence="12">
    <location>
        <position position="253"/>
    </location>
    <ligand>
        <name>Zn(2+)</name>
        <dbReference type="ChEBI" id="CHEBI:29105"/>
    </ligand>
</feature>
<dbReference type="InterPro" id="IPR014729">
    <property type="entry name" value="Rossmann-like_a/b/a_fold"/>
</dbReference>
<dbReference type="Pfam" id="PF01406">
    <property type="entry name" value="tRNA-synt_1e"/>
    <property type="match status" value="1"/>
</dbReference>
<dbReference type="InterPro" id="IPR009080">
    <property type="entry name" value="tRNAsynth_Ia_anticodon-bd"/>
</dbReference>
<keyword evidence="10 12" id="KW-0648">Protein biosynthesis</keyword>
<evidence type="ECO:0000256" key="2">
    <source>
        <dbReference type="ARBA" id="ARBA00005594"/>
    </source>
</evidence>
<dbReference type="GO" id="GO:0005829">
    <property type="term" value="C:cytosol"/>
    <property type="evidence" value="ECO:0007669"/>
    <property type="project" value="TreeGrafter"/>
</dbReference>